<evidence type="ECO:0000313" key="3">
    <source>
        <dbReference type="Proteomes" id="UP000236754"/>
    </source>
</evidence>
<accession>A0A1H5YJ20</accession>
<feature type="region of interest" description="Disordered" evidence="1">
    <location>
        <begin position="1"/>
        <end position="38"/>
    </location>
</feature>
<proteinExistence type="predicted"/>
<reference evidence="2 3" key="1">
    <citation type="submission" date="2016-10" db="EMBL/GenBank/DDBJ databases">
        <authorList>
            <person name="de Groot N.N."/>
        </authorList>
    </citation>
    <scope>NUCLEOTIDE SEQUENCE [LARGE SCALE GENOMIC DNA]</scope>
    <source>
        <strain evidence="2 3">CGMCC 4.2023</strain>
    </source>
</reference>
<name>A0A1H5YJ20_9ACTN</name>
<dbReference type="EMBL" id="FNVU01000004">
    <property type="protein sequence ID" value="SEG24139.1"/>
    <property type="molecule type" value="Genomic_DNA"/>
</dbReference>
<dbReference type="Proteomes" id="UP000236754">
    <property type="component" value="Unassembled WGS sequence"/>
</dbReference>
<keyword evidence="3" id="KW-1185">Reference proteome</keyword>
<protein>
    <submittedName>
        <fullName evidence="2">Uncharacterized protein</fullName>
    </submittedName>
</protein>
<feature type="compositionally biased region" description="Low complexity" evidence="1">
    <location>
        <begin position="564"/>
        <end position="578"/>
    </location>
</feature>
<feature type="compositionally biased region" description="Polar residues" evidence="1">
    <location>
        <begin position="580"/>
        <end position="590"/>
    </location>
</feature>
<organism evidence="2 3">
    <name type="scientific">Actinacidiphila yanglinensis</name>
    <dbReference type="NCBI Taxonomy" id="310779"/>
    <lineage>
        <taxon>Bacteria</taxon>
        <taxon>Bacillati</taxon>
        <taxon>Actinomycetota</taxon>
        <taxon>Actinomycetes</taxon>
        <taxon>Kitasatosporales</taxon>
        <taxon>Streptomycetaceae</taxon>
        <taxon>Actinacidiphila</taxon>
    </lineage>
</organism>
<gene>
    <name evidence="2" type="ORF">SAMN05216223_1048</name>
</gene>
<feature type="compositionally biased region" description="Low complexity" evidence="1">
    <location>
        <begin position="22"/>
        <end position="38"/>
    </location>
</feature>
<dbReference type="AlphaFoldDB" id="A0A1H5YJ20"/>
<evidence type="ECO:0000313" key="2">
    <source>
        <dbReference type="EMBL" id="SEG24139.1"/>
    </source>
</evidence>
<evidence type="ECO:0000256" key="1">
    <source>
        <dbReference type="SAM" id="MobiDB-lite"/>
    </source>
</evidence>
<feature type="region of interest" description="Disordered" evidence="1">
    <location>
        <begin position="563"/>
        <end position="590"/>
    </location>
</feature>
<dbReference type="OrthoDB" id="3257812at2"/>
<sequence length="590" mass="62707">MQDSSDSMEAAEPEENGRSDTADALAADSPPSPSGSDSAAASTVLVEVRPGVAVAFGEVSAELIAELKLDPLDMGLVSVDDRTRLSAAALASIGNAATVGGNLANAFAGVEGIYRLGDTTRAFLSAGGALAAKDGAKLGAVFANGRIVHQARLIPVTGVSAAEFAAATGPALAMVALQAMLGEVTGLVRTNIALTSEVLTSLRNEQWAELTSLVDTVDRAVSRARELESVTTTEWEKVAAKEDALRKQRETYRLNVGEHVRQLGRLDTPSRREYLETNARAIVFDAHALLSSLKAWTGYQTLHAARARAAGREEADEARLVEIIERETSEEINSALAHTTSLVDSLTRELRIIAELPGRTTVPLIGKRKDAKKARLTSTQLLEAIQPLADALHPPAPPLEIPEVVCAPTSLDLERYLRILRWRIEDGETLRALGLDAPARIGAILDGAKEKVAPAMDKAAARNLVAVTDRRIITAKANAFLGQGEIGQDIPIDRVRYVRAPAARDGNGRSVIDLITSEDNLRWLFDSDIDSTHVSALAAVLAESMNIPDEERAQLQRPKLALLETGTEGESVGTEFGEPSASNATAADAE</sequence>